<comment type="caution">
    <text evidence="8">The sequence shown here is derived from an EMBL/GenBank/DDBJ whole genome shotgun (WGS) entry which is preliminary data.</text>
</comment>
<dbReference type="PANTHER" id="PTHR12630">
    <property type="entry name" value="N-LINKED OLIGOSACCHARIDE PROCESSING"/>
    <property type="match status" value="1"/>
</dbReference>
<dbReference type="PANTHER" id="PTHR12630:SF1">
    <property type="entry name" value="GLUCOSIDASE 2 SUBUNIT BETA"/>
    <property type="match status" value="1"/>
</dbReference>
<dbReference type="Pfam" id="PF12999">
    <property type="entry name" value="PRKCSH-like"/>
    <property type="match status" value="2"/>
</dbReference>
<evidence type="ECO:0000256" key="2">
    <source>
        <dbReference type="ARBA" id="ARBA00022729"/>
    </source>
</evidence>
<dbReference type="InterPro" id="IPR028146">
    <property type="entry name" value="PRKCSH_N"/>
</dbReference>
<keyword evidence="3" id="KW-0256">Endoplasmic reticulum</keyword>
<gene>
    <name evidence="8" type="ORF">QTJ16_004042</name>
</gene>
<protein>
    <recommendedName>
        <fullName evidence="1">Glucosidase 2 subunit beta</fullName>
    </recommendedName>
</protein>
<organism evidence="8 9">
    <name type="scientific">Diplocarpon rosae</name>
    <dbReference type="NCBI Taxonomy" id="946125"/>
    <lineage>
        <taxon>Eukaryota</taxon>
        <taxon>Fungi</taxon>
        <taxon>Dikarya</taxon>
        <taxon>Ascomycota</taxon>
        <taxon>Pezizomycotina</taxon>
        <taxon>Leotiomycetes</taxon>
        <taxon>Helotiales</taxon>
        <taxon>Drepanopezizaceae</taxon>
        <taxon>Diplocarpon</taxon>
    </lineage>
</organism>
<feature type="coiled-coil region" evidence="5">
    <location>
        <begin position="243"/>
        <end position="277"/>
    </location>
</feature>
<dbReference type="InterPro" id="IPR009011">
    <property type="entry name" value="Man6P_isomerase_rcpt-bd_dom_sf"/>
</dbReference>
<keyword evidence="2 6" id="KW-0732">Signal</keyword>
<name>A0AAD9WCU9_9HELO</name>
<dbReference type="InterPro" id="IPR036607">
    <property type="entry name" value="PRKCSH"/>
</dbReference>
<dbReference type="Pfam" id="PF13015">
    <property type="entry name" value="PRKCSH_1"/>
    <property type="match status" value="1"/>
</dbReference>
<evidence type="ECO:0000256" key="3">
    <source>
        <dbReference type="ARBA" id="ARBA00022824"/>
    </source>
</evidence>
<dbReference type="GO" id="GO:0017177">
    <property type="term" value="C:glucosidase II complex"/>
    <property type="evidence" value="ECO:0007669"/>
    <property type="project" value="TreeGrafter"/>
</dbReference>
<feature type="chain" id="PRO_5042172477" description="Glucosidase 2 subunit beta" evidence="6">
    <location>
        <begin position="20"/>
        <end position="559"/>
    </location>
</feature>
<keyword evidence="5" id="KW-0175">Coiled coil</keyword>
<dbReference type="InterPro" id="IPR044865">
    <property type="entry name" value="MRH_dom"/>
</dbReference>
<keyword evidence="9" id="KW-1185">Reference proteome</keyword>
<evidence type="ECO:0000256" key="6">
    <source>
        <dbReference type="SAM" id="SignalP"/>
    </source>
</evidence>
<accession>A0AAD9WCU9</accession>
<dbReference type="SUPFAM" id="SSF50911">
    <property type="entry name" value="Mannose 6-phosphate receptor domain"/>
    <property type="match status" value="1"/>
</dbReference>
<dbReference type="InterPro" id="IPR039794">
    <property type="entry name" value="Gtb1-like"/>
</dbReference>
<dbReference type="GO" id="GO:0006491">
    <property type="term" value="P:N-glycan processing"/>
    <property type="evidence" value="ECO:0007669"/>
    <property type="project" value="TreeGrafter"/>
</dbReference>
<evidence type="ECO:0000259" key="7">
    <source>
        <dbReference type="PROSITE" id="PS51914"/>
    </source>
</evidence>
<feature type="signal peptide" evidence="6">
    <location>
        <begin position="1"/>
        <end position="19"/>
    </location>
</feature>
<feature type="coiled-coil region" evidence="5">
    <location>
        <begin position="190"/>
        <end position="217"/>
    </location>
</feature>
<dbReference type="Proteomes" id="UP001285354">
    <property type="component" value="Unassembled WGS sequence"/>
</dbReference>
<feature type="domain" description="MRH" evidence="7">
    <location>
        <begin position="433"/>
        <end position="547"/>
    </location>
</feature>
<keyword evidence="4" id="KW-1015">Disulfide bond</keyword>
<evidence type="ECO:0000313" key="8">
    <source>
        <dbReference type="EMBL" id="KAK2626867.1"/>
    </source>
</evidence>
<proteinExistence type="predicted"/>
<evidence type="ECO:0000256" key="1">
    <source>
        <dbReference type="ARBA" id="ARBA00022387"/>
    </source>
</evidence>
<evidence type="ECO:0000256" key="4">
    <source>
        <dbReference type="ARBA" id="ARBA00023157"/>
    </source>
</evidence>
<evidence type="ECO:0000256" key="5">
    <source>
        <dbReference type="SAM" id="Coils"/>
    </source>
</evidence>
<dbReference type="AlphaFoldDB" id="A0AAD9WCU9"/>
<evidence type="ECO:0000313" key="9">
    <source>
        <dbReference type="Proteomes" id="UP001285354"/>
    </source>
</evidence>
<sequence>MKRINALVLLSTFATSVLAAESTRPRGVSPDFAKFYKSADSFSCISNPEIKLSPSQVNDDYCDCPDGSDEPGTAACTFISDLSPPQPVAGKLNTSFALPGYYCKNKGHIPSYVPHMYINDGVCDYELCCDGSDEYAGVGGVKCEDKCKEIGKEWKKADEIRRKSAIAASKRRVELVNEAQASRAGVEISIARLKTEITAFEHRAAELKKKYEEVERMERGRVVNSNGKGSKLTILAGLAKTRINELREALTGVIAKRDELKERLGVLEKIMATFKEEYNPNFNDEGVKRAVHAWEDYAAQKLVSGDDADSLEEMDLLNIVKEDSESEGINWAEWETEEESDVEALYKFEEYLPGPIREWVHQKLIDFRIMLIENGILADNANSGSESKAVSDARYAFQTVNDELSTKAASLGDLLNDLSKDYGTDDIFRALKDKCISKDSGEYEYELCWMGSTKQKSKKGGAHTGMGNFIRFDRVVVDEEVSADGKGLGKGERLVLRYENGQNCWNGPNRQTTVVLACAEKDEIWKVVEEEKCMYKMDVGTPAACDAREKKTEDKKDEL</sequence>
<dbReference type="EMBL" id="JAUBYV010000005">
    <property type="protein sequence ID" value="KAK2626867.1"/>
    <property type="molecule type" value="Genomic_DNA"/>
</dbReference>
<dbReference type="PROSITE" id="PS51914">
    <property type="entry name" value="MRH"/>
    <property type="match status" value="1"/>
</dbReference>
<dbReference type="Gene3D" id="2.70.130.10">
    <property type="entry name" value="Mannose-6-phosphate receptor binding domain"/>
    <property type="match status" value="1"/>
</dbReference>
<reference evidence="8" key="1">
    <citation type="submission" date="2023-06" db="EMBL/GenBank/DDBJ databases">
        <title>Draft genome of Marssonina rosae.</title>
        <authorList>
            <person name="Cheng Q."/>
        </authorList>
    </citation>
    <scope>NUCLEOTIDE SEQUENCE</scope>
    <source>
        <strain evidence="8">R4</strain>
    </source>
</reference>